<dbReference type="Gene3D" id="3.90.550.10">
    <property type="entry name" value="Spore Coat Polysaccharide Biosynthesis Protein SpsA, Chain A"/>
    <property type="match status" value="1"/>
</dbReference>
<evidence type="ECO:0000259" key="4">
    <source>
        <dbReference type="Pfam" id="PF12804"/>
    </source>
</evidence>
<organism evidence="5 6">
    <name type="scientific">Donghicola tyrosinivorans</name>
    <dbReference type="NCBI Taxonomy" id="1652492"/>
    <lineage>
        <taxon>Bacteria</taxon>
        <taxon>Pseudomonadati</taxon>
        <taxon>Pseudomonadota</taxon>
        <taxon>Alphaproteobacteria</taxon>
        <taxon>Rhodobacterales</taxon>
        <taxon>Roseobacteraceae</taxon>
        <taxon>Donghicola</taxon>
    </lineage>
</organism>
<dbReference type="EMBL" id="PVTQ01000003">
    <property type="protein sequence ID" value="PRY91590.1"/>
    <property type="molecule type" value="Genomic_DNA"/>
</dbReference>
<name>A0A2T0WY07_9RHOB</name>
<gene>
    <name evidence="5" type="ORF">CLV74_103175</name>
</gene>
<sequence>MSLPHPVMLFAAGFGTRMKPLTDTRPKPLIEVAGKPLLDHALDLVRVEGAPRTVVNSHYLGAQIVAHLDGQDVVTSHEDTILDTGGGLRHALPLLGDQTVFTMNTDAVWAGPNPLRMLADHWNPDVMEALLLCLPKPQAIGHKGQGDFVSDHGPATRGPGLVYSGVQILKTQGLAVIDDQVFSLNRLWDDMIARQRLFILPYTGLWCDVGHPAGIQLAEDMLDQHNGSV</sequence>
<protein>
    <submittedName>
        <fullName evidence="5">MurNAc alpha-1-phosphate uridylyltransferase</fullName>
    </submittedName>
</protein>
<dbReference type="PANTHER" id="PTHR43584:SF8">
    <property type="entry name" value="N-ACETYLMURAMATE ALPHA-1-PHOSPHATE URIDYLYLTRANSFERASE"/>
    <property type="match status" value="1"/>
</dbReference>
<dbReference type="InterPro" id="IPR029044">
    <property type="entry name" value="Nucleotide-diphossugar_trans"/>
</dbReference>
<evidence type="ECO:0000313" key="5">
    <source>
        <dbReference type="EMBL" id="PRY91590.1"/>
    </source>
</evidence>
<evidence type="ECO:0000256" key="3">
    <source>
        <dbReference type="ARBA" id="ARBA00022842"/>
    </source>
</evidence>
<dbReference type="InterPro" id="IPR025877">
    <property type="entry name" value="MobA-like_NTP_Trfase"/>
</dbReference>
<dbReference type="AlphaFoldDB" id="A0A2T0WY07"/>
<evidence type="ECO:0000256" key="2">
    <source>
        <dbReference type="ARBA" id="ARBA00022695"/>
    </source>
</evidence>
<dbReference type="OrthoDB" id="9788272at2"/>
<dbReference type="InterPro" id="IPR050065">
    <property type="entry name" value="GlmU-like"/>
</dbReference>
<dbReference type="Proteomes" id="UP000238392">
    <property type="component" value="Unassembled WGS sequence"/>
</dbReference>
<evidence type="ECO:0000256" key="1">
    <source>
        <dbReference type="ARBA" id="ARBA00022679"/>
    </source>
</evidence>
<dbReference type="CDD" id="cd06422">
    <property type="entry name" value="NTP_transferase_like_1"/>
    <property type="match status" value="1"/>
</dbReference>
<keyword evidence="2 5" id="KW-0548">Nucleotidyltransferase</keyword>
<keyword evidence="6" id="KW-1185">Reference proteome</keyword>
<dbReference type="Pfam" id="PF12804">
    <property type="entry name" value="NTP_transf_3"/>
    <property type="match status" value="1"/>
</dbReference>
<dbReference type="GO" id="GO:0016779">
    <property type="term" value="F:nucleotidyltransferase activity"/>
    <property type="evidence" value="ECO:0007669"/>
    <property type="project" value="UniProtKB-KW"/>
</dbReference>
<feature type="domain" description="MobA-like NTP transferase" evidence="4">
    <location>
        <begin position="9"/>
        <end position="125"/>
    </location>
</feature>
<comment type="caution">
    <text evidence="5">The sequence shown here is derived from an EMBL/GenBank/DDBJ whole genome shotgun (WGS) entry which is preliminary data.</text>
</comment>
<accession>A0A2T0WY07</accession>
<keyword evidence="3" id="KW-0460">Magnesium</keyword>
<reference evidence="5 6" key="1">
    <citation type="submission" date="2018-03" db="EMBL/GenBank/DDBJ databases">
        <title>Genomic Encyclopedia of Archaeal and Bacterial Type Strains, Phase II (KMG-II): from individual species to whole genera.</title>
        <authorList>
            <person name="Goeker M."/>
        </authorList>
    </citation>
    <scope>NUCLEOTIDE SEQUENCE [LARGE SCALE GENOMIC DNA]</scope>
    <source>
        <strain evidence="5 6">DSM 100212</strain>
    </source>
</reference>
<keyword evidence="1 5" id="KW-0808">Transferase</keyword>
<dbReference type="RefSeq" id="WP_106263259.1">
    <property type="nucleotide sequence ID" value="NZ_PVTQ01000003.1"/>
</dbReference>
<evidence type="ECO:0000313" key="6">
    <source>
        <dbReference type="Proteomes" id="UP000238392"/>
    </source>
</evidence>
<proteinExistence type="predicted"/>
<dbReference type="PANTHER" id="PTHR43584">
    <property type="entry name" value="NUCLEOTIDYL TRANSFERASE"/>
    <property type="match status" value="1"/>
</dbReference>
<dbReference type="SUPFAM" id="SSF53448">
    <property type="entry name" value="Nucleotide-diphospho-sugar transferases"/>
    <property type="match status" value="1"/>
</dbReference>